<feature type="domain" description="Ig-like" evidence="10">
    <location>
        <begin position="246"/>
        <end position="348"/>
    </location>
</feature>
<evidence type="ECO:0000256" key="6">
    <source>
        <dbReference type="ARBA" id="ARBA00023157"/>
    </source>
</evidence>
<dbReference type="GO" id="GO:0034987">
    <property type="term" value="F:immunoglobulin receptor binding"/>
    <property type="evidence" value="ECO:0007669"/>
    <property type="project" value="Ensembl"/>
</dbReference>
<comment type="subcellular location">
    <subcellularLocation>
        <location evidence="1">Cell membrane</location>
    </subcellularLocation>
    <subcellularLocation>
        <location evidence="2">Secreted</location>
    </subcellularLocation>
</comment>
<evidence type="ECO:0000259" key="10">
    <source>
        <dbReference type="PROSITE" id="PS50835"/>
    </source>
</evidence>
<dbReference type="CDD" id="cd05768">
    <property type="entry name" value="IgC1_CH3_IgAGD_CH4_IgAEM"/>
    <property type="match status" value="1"/>
</dbReference>
<dbReference type="InterPro" id="IPR013783">
    <property type="entry name" value="Ig-like_fold"/>
</dbReference>
<dbReference type="SUPFAM" id="SSF48726">
    <property type="entry name" value="Immunoglobulin"/>
    <property type="match status" value="4"/>
</dbReference>
<name>A0A8I5NPA1_PAPAN</name>
<dbReference type="PROSITE" id="PS50835">
    <property type="entry name" value="IG_LIKE"/>
    <property type="match status" value="4"/>
</dbReference>
<dbReference type="InterPro" id="IPR050380">
    <property type="entry name" value="Immune_Resp_Modulators"/>
</dbReference>
<evidence type="ECO:0000313" key="11">
    <source>
        <dbReference type="Ensembl" id="ENSPANP00000050751.1"/>
    </source>
</evidence>
<feature type="domain" description="Ig-like" evidence="10">
    <location>
        <begin position="143"/>
        <end position="242"/>
    </location>
</feature>
<dbReference type="GeneTree" id="ENSGT00940000163076"/>
<dbReference type="FunFam" id="2.60.40.10:FF:000463">
    <property type="entry name" value="Immunoglobulin heavy constant gamma 1"/>
    <property type="match status" value="1"/>
</dbReference>
<feature type="domain" description="Ig-like" evidence="10">
    <location>
        <begin position="38"/>
        <end position="131"/>
    </location>
</feature>
<dbReference type="InterPro" id="IPR003006">
    <property type="entry name" value="Ig/MHC_CS"/>
</dbReference>
<keyword evidence="7" id="KW-0393">Immunoglobulin domain</keyword>
<dbReference type="CDD" id="cd07696">
    <property type="entry name" value="IgC1_CH3_IgAEM_CH2_IgG"/>
    <property type="match status" value="1"/>
</dbReference>
<dbReference type="Ensembl" id="ENSPANT00000066145.1">
    <property type="protein sequence ID" value="ENSPANP00000050751.1"/>
    <property type="gene ID" value="ENSPANG00000044076.1"/>
</dbReference>
<evidence type="ECO:0000256" key="2">
    <source>
        <dbReference type="ARBA" id="ARBA00004613"/>
    </source>
</evidence>
<dbReference type="Gene3D" id="2.60.40.10">
    <property type="entry name" value="Immunoglobulins"/>
    <property type="match status" value="4"/>
</dbReference>
<evidence type="ECO:0000256" key="7">
    <source>
        <dbReference type="ARBA" id="ARBA00023319"/>
    </source>
</evidence>
<dbReference type="FunFam" id="2.60.40.10:FF:001690">
    <property type="entry name" value="Immunoglobulin heavy constant epsilon"/>
    <property type="match status" value="1"/>
</dbReference>
<dbReference type="GO" id="GO:0042113">
    <property type="term" value="P:B cell activation"/>
    <property type="evidence" value="ECO:0007669"/>
    <property type="project" value="UniProtKB-ARBA"/>
</dbReference>
<gene>
    <name evidence="11" type="primary">IGHE</name>
</gene>
<dbReference type="GO" id="GO:0005886">
    <property type="term" value="C:plasma membrane"/>
    <property type="evidence" value="ECO:0007669"/>
    <property type="project" value="UniProtKB-SubCell"/>
</dbReference>
<evidence type="ECO:0000256" key="4">
    <source>
        <dbReference type="ARBA" id="ARBA00022525"/>
    </source>
</evidence>
<keyword evidence="9" id="KW-1133">Transmembrane helix</keyword>
<keyword evidence="5 9" id="KW-0472">Membrane</keyword>
<dbReference type="InterPro" id="IPR003597">
    <property type="entry name" value="Ig_C1-set"/>
</dbReference>
<sequence>MVTDHLGAIQERDREPDGPHQPQAPNGGPGTSASIQSPFVFPLIPCCKHIASDATSVTLGCLATGYFPEPVMVTWDAGSLNRSTMTLPATTFTPSGHYATISLLTVSGAWAKETFTCHVVHTPSSADKEVNKTFGVCSRNFTPPTVKILQSSCDDDGHFPPTIQLLCLISGYAPGAINVTWLENGQVMKVDSPTPPATQEGELASTQSEFTLAQKHWLSDRTYTCQVTYQGGTSEDSTKKCADSNPRGVSAYLSRPSPFDLFISKSPTITCLVVDLAPSKGTVNLTWSRASGKPVPQIPKPVQRQQRNGTLTVTSILPVVTQDWIEGETYQCRVTHPHLPRALVRSMTKTSGPRAAPEVYVFATPEKLESRDKRTLACLIQNFMPEDISVQWLHSNVQLPDARHSVTQPRKTKGSGFFVFSRLEVTKAEWEQKDEFICRAVHEAASPSWIVQQAVSVNPGLAGGSAQSQRAPDRVLCHSEQQQGLPRAARGSVPDHHCHCGAGRADWPSLPELDVCVEEAESEALWTWTGLCIFATLFLLSVSYSAAITLLMVQRFLSATRQGRPQTSLDYTNILQPHA</sequence>
<dbReference type="GO" id="GO:0019814">
    <property type="term" value="C:immunoglobulin complex"/>
    <property type="evidence" value="ECO:0007669"/>
    <property type="project" value="UniProtKB-ARBA"/>
</dbReference>
<dbReference type="SMART" id="SM00407">
    <property type="entry name" value="IGc1"/>
    <property type="match status" value="4"/>
</dbReference>
<evidence type="ECO:0000256" key="1">
    <source>
        <dbReference type="ARBA" id="ARBA00004236"/>
    </source>
</evidence>
<proteinExistence type="predicted"/>
<keyword evidence="9" id="KW-0812">Transmembrane</keyword>
<accession>A0A8I5NPA1</accession>
<keyword evidence="3" id="KW-1003">Cell membrane</keyword>
<dbReference type="PROSITE" id="PS00290">
    <property type="entry name" value="IG_MHC"/>
    <property type="match status" value="2"/>
</dbReference>
<dbReference type="GO" id="GO:1903131">
    <property type="term" value="P:mononuclear cell differentiation"/>
    <property type="evidence" value="ECO:0007669"/>
    <property type="project" value="UniProtKB-ARBA"/>
</dbReference>
<evidence type="ECO:0000256" key="9">
    <source>
        <dbReference type="SAM" id="Phobius"/>
    </source>
</evidence>
<evidence type="ECO:0000256" key="5">
    <source>
        <dbReference type="ARBA" id="ARBA00023136"/>
    </source>
</evidence>
<dbReference type="InterPro" id="IPR036179">
    <property type="entry name" value="Ig-like_dom_sf"/>
</dbReference>
<dbReference type="InterPro" id="IPR007110">
    <property type="entry name" value="Ig-like_dom"/>
</dbReference>
<feature type="domain" description="Ig-like" evidence="10">
    <location>
        <begin position="357"/>
        <end position="456"/>
    </location>
</feature>
<feature type="region of interest" description="Disordered" evidence="8">
    <location>
        <begin position="1"/>
        <end position="32"/>
    </location>
</feature>
<keyword evidence="4" id="KW-0964">Secreted</keyword>
<dbReference type="OMA" id="ITQGQWV"/>
<evidence type="ECO:0000256" key="3">
    <source>
        <dbReference type="ARBA" id="ARBA00022475"/>
    </source>
</evidence>
<dbReference type="GO" id="GO:0006952">
    <property type="term" value="P:defense response"/>
    <property type="evidence" value="ECO:0007669"/>
    <property type="project" value="UniProtKB-ARBA"/>
</dbReference>
<dbReference type="Pfam" id="PF07654">
    <property type="entry name" value="C1-set"/>
    <property type="match status" value="4"/>
</dbReference>
<reference evidence="11" key="2">
    <citation type="submission" date="2025-09" db="UniProtKB">
        <authorList>
            <consortium name="Ensembl"/>
        </authorList>
    </citation>
    <scope>IDENTIFICATION</scope>
</reference>
<keyword evidence="12" id="KW-1185">Reference proteome</keyword>
<dbReference type="FunFam" id="2.60.40.10:FF:000998">
    <property type="entry name" value="Immunoglobulin heavy constant epsilon"/>
    <property type="match status" value="1"/>
</dbReference>
<dbReference type="AlphaFoldDB" id="A0A8I5NPA1"/>
<dbReference type="PANTHER" id="PTHR23411">
    <property type="entry name" value="TAPASIN"/>
    <property type="match status" value="1"/>
</dbReference>
<protein>
    <submittedName>
        <fullName evidence="11">Immunoglobulin heavy constant epsilon</fullName>
    </submittedName>
</protein>
<dbReference type="GO" id="GO:0005615">
    <property type="term" value="C:extracellular space"/>
    <property type="evidence" value="ECO:0007669"/>
    <property type="project" value="UniProtKB-ARBA"/>
</dbReference>
<evidence type="ECO:0000256" key="8">
    <source>
        <dbReference type="SAM" id="MobiDB-lite"/>
    </source>
</evidence>
<keyword evidence="6" id="KW-1015">Disulfide bond</keyword>
<dbReference type="Proteomes" id="UP000028761">
    <property type="component" value="Unplaced"/>
</dbReference>
<evidence type="ECO:0000313" key="12">
    <source>
        <dbReference type="Proteomes" id="UP000028761"/>
    </source>
</evidence>
<feature type="transmembrane region" description="Helical" evidence="9">
    <location>
        <begin position="525"/>
        <end position="553"/>
    </location>
</feature>
<reference evidence="11" key="1">
    <citation type="submission" date="2025-08" db="UniProtKB">
        <authorList>
            <consortium name="Ensembl"/>
        </authorList>
    </citation>
    <scope>IDENTIFICATION</scope>
</reference>
<dbReference type="GO" id="GO:0006955">
    <property type="term" value="P:immune response"/>
    <property type="evidence" value="ECO:0007669"/>
    <property type="project" value="UniProtKB-ARBA"/>
</dbReference>
<organism evidence="11 12">
    <name type="scientific">Papio anubis</name>
    <name type="common">Olive baboon</name>
    <dbReference type="NCBI Taxonomy" id="9555"/>
    <lineage>
        <taxon>Eukaryota</taxon>
        <taxon>Metazoa</taxon>
        <taxon>Chordata</taxon>
        <taxon>Craniata</taxon>
        <taxon>Vertebrata</taxon>
        <taxon>Euteleostomi</taxon>
        <taxon>Mammalia</taxon>
        <taxon>Eutheria</taxon>
        <taxon>Euarchontoglires</taxon>
        <taxon>Primates</taxon>
        <taxon>Haplorrhini</taxon>
        <taxon>Catarrhini</taxon>
        <taxon>Cercopithecidae</taxon>
        <taxon>Cercopithecinae</taxon>
        <taxon>Papio</taxon>
    </lineage>
</organism>